<dbReference type="SUPFAM" id="SSF48452">
    <property type="entry name" value="TPR-like"/>
    <property type="match status" value="1"/>
</dbReference>
<dbReference type="STRING" id="109895.A0A507E9K0"/>
<keyword evidence="2" id="KW-0802">TPR repeat</keyword>
<feature type="compositionally biased region" description="Polar residues" evidence="4">
    <location>
        <begin position="1"/>
        <end position="11"/>
    </location>
</feature>
<feature type="compositionally biased region" description="Acidic residues" evidence="4">
    <location>
        <begin position="245"/>
        <end position="254"/>
    </location>
</feature>
<feature type="region of interest" description="Disordered" evidence="4">
    <location>
        <begin position="1"/>
        <end position="32"/>
    </location>
</feature>
<feature type="region of interest" description="Disordered" evidence="4">
    <location>
        <begin position="796"/>
        <end position="861"/>
    </location>
</feature>
<proteinExistence type="predicted"/>
<evidence type="ECO:0000259" key="6">
    <source>
        <dbReference type="PROSITE" id="PS50821"/>
    </source>
</evidence>
<comment type="caution">
    <text evidence="7">The sequence shown here is derived from an EMBL/GenBank/DDBJ whole genome shotgun (WGS) entry which is preliminary data.</text>
</comment>
<dbReference type="Gene3D" id="2.170.260.10">
    <property type="entry name" value="paz domain"/>
    <property type="match status" value="1"/>
</dbReference>
<dbReference type="Proteomes" id="UP000318582">
    <property type="component" value="Unassembled WGS sequence"/>
</dbReference>
<evidence type="ECO:0000313" key="7">
    <source>
        <dbReference type="EMBL" id="TPX59720.1"/>
    </source>
</evidence>
<comment type="catalytic activity">
    <reaction evidence="3">
        <text>[protein]-peptidylproline (omega=180) = [protein]-peptidylproline (omega=0)</text>
        <dbReference type="Rhea" id="RHEA:16237"/>
        <dbReference type="Rhea" id="RHEA-COMP:10747"/>
        <dbReference type="Rhea" id="RHEA-COMP:10748"/>
        <dbReference type="ChEBI" id="CHEBI:83833"/>
        <dbReference type="ChEBI" id="CHEBI:83834"/>
        <dbReference type="EC" id="5.2.1.8"/>
    </reaction>
</comment>
<dbReference type="InterPro" id="IPR046357">
    <property type="entry name" value="PPIase_dom_sf"/>
</dbReference>
<dbReference type="Gene3D" id="3.10.50.40">
    <property type="match status" value="1"/>
</dbReference>
<dbReference type="Gene3D" id="1.25.40.10">
    <property type="entry name" value="Tetratricopeptide repeat domain"/>
    <property type="match status" value="1"/>
</dbReference>
<dbReference type="Pfam" id="PF02170">
    <property type="entry name" value="PAZ"/>
    <property type="match status" value="1"/>
</dbReference>
<keyword evidence="8" id="KW-1185">Reference proteome</keyword>
<feature type="compositionally biased region" description="Basic residues" evidence="4">
    <location>
        <begin position="259"/>
        <end position="268"/>
    </location>
</feature>
<feature type="domain" description="PAZ" evidence="6">
    <location>
        <begin position="95"/>
        <end position="218"/>
    </location>
</feature>
<dbReference type="InterPro" id="IPR011990">
    <property type="entry name" value="TPR-like_helical_dom_sf"/>
</dbReference>
<evidence type="ECO:0000259" key="5">
    <source>
        <dbReference type="PROSITE" id="PS50059"/>
    </source>
</evidence>
<feature type="region of interest" description="Disordered" evidence="4">
    <location>
        <begin position="511"/>
        <end position="539"/>
    </location>
</feature>
<dbReference type="InterPro" id="IPR001179">
    <property type="entry name" value="PPIase_FKBP_dom"/>
</dbReference>
<organism evidence="7 8">
    <name type="scientific">Powellomyces hirtus</name>
    <dbReference type="NCBI Taxonomy" id="109895"/>
    <lineage>
        <taxon>Eukaryota</taxon>
        <taxon>Fungi</taxon>
        <taxon>Fungi incertae sedis</taxon>
        <taxon>Chytridiomycota</taxon>
        <taxon>Chytridiomycota incertae sedis</taxon>
        <taxon>Chytridiomycetes</taxon>
        <taxon>Spizellomycetales</taxon>
        <taxon>Powellomycetaceae</taxon>
        <taxon>Powellomyces</taxon>
    </lineage>
</organism>
<dbReference type="InterPro" id="IPR036085">
    <property type="entry name" value="PAZ_dom_sf"/>
</dbReference>
<evidence type="ECO:0000256" key="4">
    <source>
        <dbReference type="SAM" id="MobiDB-lite"/>
    </source>
</evidence>
<evidence type="ECO:0000313" key="8">
    <source>
        <dbReference type="Proteomes" id="UP000318582"/>
    </source>
</evidence>
<dbReference type="SUPFAM" id="SSF54534">
    <property type="entry name" value="FKBP-like"/>
    <property type="match status" value="1"/>
</dbReference>
<dbReference type="EMBL" id="QEAQ01000022">
    <property type="protein sequence ID" value="TPX59720.1"/>
    <property type="molecule type" value="Genomic_DNA"/>
</dbReference>
<dbReference type="InterPro" id="IPR003100">
    <property type="entry name" value="PAZ_dom"/>
</dbReference>
<dbReference type="Pfam" id="PF00254">
    <property type="entry name" value="FKBP_C"/>
    <property type="match status" value="1"/>
</dbReference>
<feature type="compositionally biased region" description="Low complexity" evidence="4">
    <location>
        <begin position="12"/>
        <end position="31"/>
    </location>
</feature>
<accession>A0A507E9K0</accession>
<dbReference type="GO" id="GO:0003723">
    <property type="term" value="F:RNA binding"/>
    <property type="evidence" value="ECO:0007669"/>
    <property type="project" value="InterPro"/>
</dbReference>
<keyword evidence="3" id="KW-0413">Isomerase</keyword>
<dbReference type="AlphaFoldDB" id="A0A507E9K0"/>
<dbReference type="SUPFAM" id="SSF101690">
    <property type="entry name" value="PAZ domain"/>
    <property type="match status" value="1"/>
</dbReference>
<name>A0A507E9K0_9FUNG</name>
<dbReference type="InterPro" id="IPR050754">
    <property type="entry name" value="FKBP4/5/8-like"/>
</dbReference>
<dbReference type="InterPro" id="IPR019734">
    <property type="entry name" value="TPR_rpt"/>
</dbReference>
<evidence type="ECO:0000256" key="1">
    <source>
        <dbReference type="ARBA" id="ARBA00022737"/>
    </source>
</evidence>
<keyword evidence="3" id="KW-0697">Rotamase</keyword>
<feature type="region of interest" description="Disordered" evidence="4">
    <location>
        <begin position="50"/>
        <end position="77"/>
    </location>
</feature>
<protein>
    <recommendedName>
        <fullName evidence="3">peptidylprolyl isomerase</fullName>
        <ecNumber evidence="3">5.2.1.8</ecNumber>
    </recommendedName>
</protein>
<dbReference type="EC" id="5.2.1.8" evidence="3"/>
<dbReference type="PROSITE" id="PS50059">
    <property type="entry name" value="FKBP_PPIASE"/>
    <property type="match status" value="1"/>
</dbReference>
<keyword evidence="1" id="KW-0677">Repeat</keyword>
<dbReference type="CDD" id="cd02846">
    <property type="entry name" value="PAZ_argonaute_like"/>
    <property type="match status" value="1"/>
</dbReference>
<dbReference type="GO" id="GO:0003755">
    <property type="term" value="F:peptidyl-prolyl cis-trans isomerase activity"/>
    <property type="evidence" value="ECO:0007669"/>
    <property type="project" value="UniProtKB-KW"/>
</dbReference>
<dbReference type="PROSITE" id="PS50821">
    <property type="entry name" value="PAZ"/>
    <property type="match status" value="1"/>
</dbReference>
<evidence type="ECO:0000256" key="3">
    <source>
        <dbReference type="PROSITE-ProRule" id="PRU00277"/>
    </source>
</evidence>
<evidence type="ECO:0000256" key="2">
    <source>
        <dbReference type="ARBA" id="ARBA00022803"/>
    </source>
</evidence>
<feature type="domain" description="PPIase FKBP-type" evidence="5">
    <location>
        <begin position="597"/>
        <end position="673"/>
    </location>
</feature>
<gene>
    <name evidence="7" type="ORF">PhCBS80983_g02272</name>
</gene>
<dbReference type="SMART" id="SM00028">
    <property type="entry name" value="TPR"/>
    <property type="match status" value="3"/>
</dbReference>
<feature type="compositionally biased region" description="Basic and acidic residues" evidence="4">
    <location>
        <begin position="815"/>
        <end position="827"/>
    </location>
</feature>
<sequence>MGNSAAAQQQTSSEDSAAPASSPAATATVSDFDAEMEARLHAFEKLERDLSESLKPQSKWGDETFRAEPTGEADDDKEYHKVCEPDEDEFMDGGPLLPIVAKFLRKRYPARDSPFSRPMTSEDAEFLTSNLRNFKIVTTHRPEFKRGYRIYGIDPRTAGAIPIGADEKEVNEKGGQTVKDYFTERYEVDIKDEHAPCVAVKKLQGWTYLPIQFCEVLPGQRLCTPSYELPDPKDTSRVPDFTPAEPEEGDGDVETEFKKKNKKKKKNKNKESEAGDNSSVSTAPVCGEPVAAPVAAAAPVAPAAEVVPKVEKEHSLYRKREPQRFGVREATWNHRKSLGVCLRCGHPSHRIHDCMLYGIDDGSKDWHDVPRYVLMNMEIPTKPKQTLAQKYNVPKSDWYRRRDGGLCERCAHPGHIIQECRLMKIDEMWNDGTKRWIDVPEYLEDSTPNKIPGKDPVPNGFVWDHDRYYQLGEDGVTKIPLIKKVYTPNKKDMRPVQDLPAVPWEEAEKLEKEQGAGKDGVSVGESETGSQDAIAKDWKPKRGAESVAVTRAEPIVDAEGYTILDKAGTLKKKVLKKGTGPLMKPQTILQAPDFKGEEPKEFHNTYAIDDPLEFVHGEGQVLPVWEETIPTMQTGEKCEIICGPEYGFDAKGYDDLVPPNATLQFHLEILFAKPPEDPIEIRLADAQELKDRGNTHFKSGAFLLAQTAYEEALARLSHTWGMSLSQDVEITKFRATVNANLSLAYLRTKDCDRAITAADDGLVHNQHSAKLWYRKAQALRGLERWDEAVKAGNMAEEYDPDDSSIRAFNKSLPGAREEAKRREKRMYEQMFSSDKNTPSPSPSTPISAGNNATAEDALKLP</sequence>
<dbReference type="PANTHER" id="PTHR46512">
    <property type="entry name" value="PEPTIDYLPROLYL ISOMERASE"/>
    <property type="match status" value="1"/>
</dbReference>
<feature type="region of interest" description="Disordered" evidence="4">
    <location>
        <begin position="227"/>
        <end position="283"/>
    </location>
</feature>
<reference evidence="7 8" key="1">
    <citation type="journal article" date="2019" name="Sci. Rep.">
        <title>Comparative genomics of chytrid fungi reveal insights into the obligate biotrophic and pathogenic lifestyle of Synchytrium endobioticum.</title>
        <authorList>
            <person name="van de Vossenberg B.T.L.H."/>
            <person name="Warris S."/>
            <person name="Nguyen H.D.T."/>
            <person name="van Gent-Pelzer M.P.E."/>
            <person name="Joly D.L."/>
            <person name="van de Geest H.C."/>
            <person name="Bonants P.J.M."/>
            <person name="Smith D.S."/>
            <person name="Levesque C.A."/>
            <person name="van der Lee T.A.J."/>
        </authorList>
    </citation>
    <scope>NUCLEOTIDE SEQUENCE [LARGE SCALE GENOMIC DNA]</scope>
    <source>
        <strain evidence="7 8">CBS 809.83</strain>
    </source>
</reference>